<dbReference type="EMBL" id="JAFJZZ010000001">
    <property type="protein sequence ID" value="MBN7772080.1"/>
    <property type="molecule type" value="Genomic_DNA"/>
</dbReference>
<gene>
    <name evidence="6" type="ORF">JYB65_01785</name>
</gene>
<evidence type="ECO:0000256" key="3">
    <source>
        <dbReference type="ARBA" id="ARBA00022827"/>
    </source>
</evidence>
<dbReference type="PANTHER" id="PTHR42887:SF2">
    <property type="entry name" value="OS12G0638800 PROTEIN"/>
    <property type="match status" value="1"/>
</dbReference>
<accession>A0A939D6M6</accession>
<dbReference type="SUPFAM" id="SSF160996">
    <property type="entry name" value="HI0933 insert domain-like"/>
    <property type="match status" value="1"/>
</dbReference>
<dbReference type="InterPro" id="IPR023166">
    <property type="entry name" value="BaiN-like_dom_sf"/>
</dbReference>
<dbReference type="PANTHER" id="PTHR42887">
    <property type="entry name" value="OS12G0638800 PROTEIN"/>
    <property type="match status" value="1"/>
</dbReference>
<name>A0A939D6M6_CLOAM</name>
<dbReference type="NCBIfam" id="TIGR00275">
    <property type="entry name" value="aminoacetone oxidase family FAD-binding enzyme"/>
    <property type="match status" value="1"/>
</dbReference>
<reference evidence="6" key="1">
    <citation type="submission" date="2021-02" db="EMBL/GenBank/DDBJ databases">
        <title>Abyssanaerobacter marinus gen.nov., sp., nov, anaerobic bacterium isolated from the Onnuri vent field of Indian Ocean and suggestion of Mogibacteriaceae fam. nov., and proposal of reclassification of ambiguous this family's genus member.</title>
        <authorList>
            <person name="Kim Y.J."/>
            <person name="Yang J.-A."/>
        </authorList>
    </citation>
    <scope>NUCLEOTIDE SEQUENCE</scope>
    <source>
        <strain evidence="6">DSM 2634</strain>
    </source>
</reference>
<evidence type="ECO:0000313" key="6">
    <source>
        <dbReference type="EMBL" id="MBN7772080.1"/>
    </source>
</evidence>
<comment type="caution">
    <text evidence="6">The sequence shown here is derived from an EMBL/GenBank/DDBJ whole genome shotgun (WGS) entry which is preliminary data.</text>
</comment>
<feature type="domain" description="RsdA/BaiN/AoA(So)-like insert" evidence="5">
    <location>
        <begin position="201"/>
        <end position="374"/>
    </location>
</feature>
<dbReference type="InterPro" id="IPR055178">
    <property type="entry name" value="RsdA/BaiN/AoA(So)-like_dom"/>
</dbReference>
<evidence type="ECO:0000313" key="7">
    <source>
        <dbReference type="Proteomes" id="UP000664545"/>
    </source>
</evidence>
<protein>
    <submittedName>
        <fullName evidence="6">NAD(P)/FAD-dependent oxidoreductase</fullName>
    </submittedName>
</protein>
<dbReference type="InterPro" id="IPR036188">
    <property type="entry name" value="FAD/NAD-bd_sf"/>
</dbReference>
<dbReference type="InterPro" id="IPR004792">
    <property type="entry name" value="BaiN-like"/>
</dbReference>
<dbReference type="Gene3D" id="1.10.8.260">
    <property type="entry name" value="HI0933 insert domain-like"/>
    <property type="match status" value="1"/>
</dbReference>
<evidence type="ECO:0000256" key="1">
    <source>
        <dbReference type="ARBA" id="ARBA00001974"/>
    </source>
</evidence>
<dbReference type="Gene3D" id="3.50.50.60">
    <property type="entry name" value="FAD/NAD(P)-binding domain"/>
    <property type="match status" value="1"/>
</dbReference>
<sequence length="432" mass="46930">MEQENVVDVIVVGGGAAGLFYAAALGRTVNGVLLEKTKSVGKKLLMSGAGQCNLTHGGSIKEFLGHYGDKGKQLRTALYKYNNHSVMNFFESNGVPLFEREDGKIFPRSLDAREVLDTLVRCGERNGFKIDYHCNVERIEYDGQVYTLFCGSNGTDKGKSNTYRSKKIVIATGGCSYPTTGSDGRMFDVLKKMRLDIVSPKPALVPVSVQNYPYMELSGISFPEVKVTVYEASGKDLGVSNTPKKLLEYVDDLLLTHTNFSGPAILNISRAISTGNSLSVNYLPEKRPEELLAEMKKAVSGNSKQVGTFLAEYVNAIDPKRQLPKRFIELLCQRAGIEPTQKASSLTGDQMKKIASLLTNDRFSVSGTGGFQVAMTTAGGVSLEEVDLKTMACKKYPGLYIIGEALDVDGDTGGYNLQWAFSSAYVAGMGVE</sequence>
<evidence type="ECO:0000259" key="4">
    <source>
        <dbReference type="Pfam" id="PF03486"/>
    </source>
</evidence>
<dbReference type="Gene3D" id="2.40.30.10">
    <property type="entry name" value="Translation factors"/>
    <property type="match status" value="1"/>
</dbReference>
<dbReference type="Proteomes" id="UP000664545">
    <property type="component" value="Unassembled WGS sequence"/>
</dbReference>
<keyword evidence="7" id="KW-1185">Reference proteome</keyword>
<evidence type="ECO:0000256" key="2">
    <source>
        <dbReference type="ARBA" id="ARBA00022630"/>
    </source>
</evidence>
<dbReference type="Pfam" id="PF03486">
    <property type="entry name" value="HI0933_like"/>
    <property type="match status" value="1"/>
</dbReference>
<organism evidence="6 7">
    <name type="scientific">Clostridium aminobutyricum</name>
    <dbReference type="NCBI Taxonomy" id="33953"/>
    <lineage>
        <taxon>Bacteria</taxon>
        <taxon>Bacillati</taxon>
        <taxon>Bacillota</taxon>
        <taxon>Clostridia</taxon>
        <taxon>Eubacteriales</taxon>
        <taxon>Clostridiaceae</taxon>
        <taxon>Clostridium</taxon>
    </lineage>
</organism>
<dbReference type="AlphaFoldDB" id="A0A939D6M6"/>
<dbReference type="SUPFAM" id="SSF51905">
    <property type="entry name" value="FAD/NAD(P)-binding domain"/>
    <property type="match status" value="1"/>
</dbReference>
<dbReference type="Pfam" id="PF22780">
    <property type="entry name" value="HI0933_like_1st"/>
    <property type="match status" value="1"/>
</dbReference>
<dbReference type="RefSeq" id="WP_206580857.1">
    <property type="nucleotide sequence ID" value="NZ_JAFJZZ010000001.1"/>
</dbReference>
<keyword evidence="2" id="KW-0285">Flavoprotein</keyword>
<comment type="cofactor">
    <cofactor evidence="1">
        <name>FAD</name>
        <dbReference type="ChEBI" id="CHEBI:57692"/>
    </cofactor>
</comment>
<proteinExistence type="predicted"/>
<dbReference type="InterPro" id="IPR057661">
    <property type="entry name" value="RsdA/BaiN/AoA(So)_Rossmann"/>
</dbReference>
<evidence type="ECO:0000259" key="5">
    <source>
        <dbReference type="Pfam" id="PF22780"/>
    </source>
</evidence>
<feature type="domain" description="RsdA/BaiN/AoA(So)-like Rossmann fold-like" evidence="4">
    <location>
        <begin position="8"/>
        <end position="429"/>
    </location>
</feature>
<keyword evidence="3" id="KW-0274">FAD</keyword>